<evidence type="ECO:0000256" key="2">
    <source>
        <dbReference type="ARBA" id="ARBA00022806"/>
    </source>
</evidence>
<evidence type="ECO:0000313" key="5">
    <source>
        <dbReference type="EMBL" id="KJH71993.1"/>
    </source>
</evidence>
<dbReference type="PATRIC" id="fig|1618023.3.peg.3723"/>
<evidence type="ECO:0000259" key="4">
    <source>
        <dbReference type="Pfam" id="PF12705"/>
    </source>
</evidence>
<dbReference type="AlphaFoldDB" id="A0A0D8ZT97"/>
<dbReference type="InterPro" id="IPR011604">
    <property type="entry name" value="PDDEXK-like_dom_sf"/>
</dbReference>
<evidence type="ECO:0000313" key="6">
    <source>
        <dbReference type="Proteomes" id="UP000032452"/>
    </source>
</evidence>
<dbReference type="OrthoDB" id="453958at2"/>
<dbReference type="Proteomes" id="UP000032452">
    <property type="component" value="Unassembled WGS sequence"/>
</dbReference>
<keyword evidence="2" id="KW-0378">Hydrolase</keyword>
<reference evidence="5 6" key="1">
    <citation type="submission" date="2015-02" db="EMBL/GenBank/DDBJ databases">
        <title>Draft genome of a novel marine cyanobacterium (Chroococcales) isolated from South Atlantic Ocean.</title>
        <authorList>
            <person name="Rigonato J."/>
            <person name="Alvarenga D.O."/>
            <person name="Branco L.H."/>
            <person name="Varani A.M."/>
            <person name="Brandini F.P."/>
            <person name="Fiore M.F."/>
        </authorList>
    </citation>
    <scope>NUCLEOTIDE SEQUENCE [LARGE SCALE GENOMIC DNA]</scope>
    <source>
        <strain evidence="5 6">CENA595</strain>
    </source>
</reference>
<proteinExistence type="predicted"/>
<dbReference type="InterPro" id="IPR038726">
    <property type="entry name" value="PDDEXK_AddAB-type"/>
</dbReference>
<comment type="caution">
    <text evidence="5">The sequence shown here is derived from an EMBL/GenBank/DDBJ whole genome shotgun (WGS) entry which is preliminary data.</text>
</comment>
<evidence type="ECO:0000256" key="1">
    <source>
        <dbReference type="ARBA" id="ARBA00022763"/>
    </source>
</evidence>
<organism evidence="5 6">
    <name type="scientific">Aliterella atlantica CENA595</name>
    <dbReference type="NCBI Taxonomy" id="1618023"/>
    <lineage>
        <taxon>Bacteria</taxon>
        <taxon>Bacillati</taxon>
        <taxon>Cyanobacteriota</taxon>
        <taxon>Cyanophyceae</taxon>
        <taxon>Chroococcidiopsidales</taxon>
        <taxon>Aliterellaceae</taxon>
        <taxon>Aliterella</taxon>
    </lineage>
</organism>
<feature type="domain" description="PD-(D/E)XK endonuclease-like" evidence="4">
    <location>
        <begin position="47"/>
        <end position="263"/>
    </location>
</feature>
<dbReference type="Gene3D" id="3.90.320.10">
    <property type="match status" value="1"/>
</dbReference>
<gene>
    <name evidence="5" type="ORF">UH38_09845</name>
</gene>
<dbReference type="GO" id="GO:0006281">
    <property type="term" value="P:DNA repair"/>
    <property type="evidence" value="ECO:0007669"/>
    <property type="project" value="UniProtKB-KW"/>
</dbReference>
<dbReference type="Pfam" id="PF12705">
    <property type="entry name" value="PDDEXK_1"/>
    <property type="match status" value="1"/>
</dbReference>
<dbReference type="EMBL" id="JYON01000008">
    <property type="protein sequence ID" value="KJH71993.1"/>
    <property type="molecule type" value="Genomic_DNA"/>
</dbReference>
<keyword evidence="2" id="KW-0547">Nucleotide-binding</keyword>
<dbReference type="GO" id="GO:0004386">
    <property type="term" value="F:helicase activity"/>
    <property type="evidence" value="ECO:0007669"/>
    <property type="project" value="UniProtKB-KW"/>
</dbReference>
<keyword evidence="6" id="KW-1185">Reference proteome</keyword>
<protein>
    <recommendedName>
        <fullName evidence="4">PD-(D/E)XK endonuclease-like domain-containing protein</fullName>
    </recommendedName>
</protein>
<sequence>MAWRPSASFHLWSLFEPAIGQESLHCDMKRGFSKARSQEPAIKALNETNTKQQQIGHLAQKGVYEFHQNNLILDRANSLQQVTEALSLNQEPEEVRQRIISVLKRYQEDPILLGKEIIRLSRGDEGIPKPILIEYSKYQFNLYAATDCIFREPDGTLHILDFKTGKSEFDLRQGYVYLLAASYLYPNQPAIASFYNLENGKRSAEIAATPIQLKAIQIEFSKIAQKHQKNLASYRKNPDLFDQIFPANPGSACRSCSFNSICNYSVIEVSI</sequence>
<accession>A0A0D8ZT97</accession>
<name>A0A0D8ZT97_9CYAN</name>
<keyword evidence="3" id="KW-0234">DNA repair</keyword>
<evidence type="ECO:0000256" key="3">
    <source>
        <dbReference type="ARBA" id="ARBA00023204"/>
    </source>
</evidence>
<keyword evidence="1" id="KW-0227">DNA damage</keyword>
<dbReference type="STRING" id="1618023.UH38_09845"/>
<keyword evidence="2" id="KW-0347">Helicase</keyword>
<dbReference type="RefSeq" id="WP_045054464.1">
    <property type="nucleotide sequence ID" value="NZ_CAWMDP010000041.1"/>
</dbReference>
<keyword evidence="2" id="KW-0067">ATP-binding</keyword>